<gene>
    <name evidence="1" type="ORF">H4W34_002738</name>
</gene>
<accession>A0ABR9JRY3</accession>
<dbReference type="EMBL" id="JADBDZ010000001">
    <property type="protein sequence ID" value="MBE1532905.1"/>
    <property type="molecule type" value="Genomic_DNA"/>
</dbReference>
<protein>
    <submittedName>
        <fullName evidence="1">Uncharacterized protein</fullName>
    </submittedName>
</protein>
<sequence length="101" mass="11177">MASEHPRIGELFPELTGELVDLLHAEGEDLLAASVPFLRFVEWCPCKDSFCKSFHTAPPPEGKYGPGHRTVPLLPDQGMIILDVVHGEIQFVEVLNRDAPT</sequence>
<name>A0ABR9JRY3_9ACTN</name>
<dbReference type="RefSeq" id="WP_225961162.1">
    <property type="nucleotide sequence ID" value="NZ_JADBDZ010000001.1"/>
</dbReference>
<organism evidence="1 2">
    <name type="scientific">Actinomadura algeriensis</name>
    <dbReference type="NCBI Taxonomy" id="1679523"/>
    <lineage>
        <taxon>Bacteria</taxon>
        <taxon>Bacillati</taxon>
        <taxon>Actinomycetota</taxon>
        <taxon>Actinomycetes</taxon>
        <taxon>Streptosporangiales</taxon>
        <taxon>Thermomonosporaceae</taxon>
        <taxon>Actinomadura</taxon>
    </lineage>
</organism>
<proteinExistence type="predicted"/>
<comment type="caution">
    <text evidence="1">The sequence shown here is derived from an EMBL/GenBank/DDBJ whole genome shotgun (WGS) entry which is preliminary data.</text>
</comment>
<keyword evidence="2" id="KW-1185">Reference proteome</keyword>
<reference evidence="1 2" key="1">
    <citation type="submission" date="2020-10" db="EMBL/GenBank/DDBJ databases">
        <title>Sequencing the genomes of 1000 actinobacteria strains.</title>
        <authorList>
            <person name="Klenk H.-P."/>
        </authorList>
    </citation>
    <scope>NUCLEOTIDE SEQUENCE [LARGE SCALE GENOMIC DNA]</scope>
    <source>
        <strain evidence="1 2">DSM 46744</strain>
    </source>
</reference>
<evidence type="ECO:0000313" key="1">
    <source>
        <dbReference type="EMBL" id="MBE1532905.1"/>
    </source>
</evidence>
<dbReference type="Proteomes" id="UP000627838">
    <property type="component" value="Unassembled WGS sequence"/>
</dbReference>
<evidence type="ECO:0000313" key="2">
    <source>
        <dbReference type="Proteomes" id="UP000627838"/>
    </source>
</evidence>